<gene>
    <name evidence="11" type="ORF">CVLEPA_LOCUS30587</name>
</gene>
<dbReference type="PANTHER" id="PTHR11409">
    <property type="entry name" value="ADENOSINE DEAMINASE"/>
    <property type="match status" value="1"/>
</dbReference>
<comment type="similarity">
    <text evidence="4">Belongs to the metallo-dependent hydrolases superfamily. Adenosine and AMP deaminases family.</text>
</comment>
<evidence type="ECO:0000256" key="1">
    <source>
        <dbReference type="ARBA" id="ARBA00001947"/>
    </source>
</evidence>
<evidence type="ECO:0000256" key="9">
    <source>
        <dbReference type="ARBA" id="ARBA00022833"/>
    </source>
</evidence>
<dbReference type="InterPro" id="IPR006650">
    <property type="entry name" value="A/AMP_deam_AS"/>
</dbReference>
<evidence type="ECO:0000256" key="6">
    <source>
        <dbReference type="ARBA" id="ARBA00018099"/>
    </source>
</evidence>
<feature type="domain" description="Adenosine deaminase" evidence="10">
    <location>
        <begin position="12"/>
        <end position="351"/>
    </location>
</feature>
<comment type="caution">
    <text evidence="11">The sequence shown here is derived from an EMBL/GenBank/DDBJ whole genome shotgun (WGS) entry which is preliminary data.</text>
</comment>
<name>A0ABP0H023_CLALP</name>
<comment type="subcellular location">
    <subcellularLocation>
        <location evidence="2">Cell membrane</location>
        <topology evidence="2">Peripheral membrane protein</topology>
        <orientation evidence="2">Extracellular side</orientation>
    </subcellularLocation>
    <subcellularLocation>
        <location evidence="3">Cytoplasmic vesicle lumen</location>
    </subcellularLocation>
</comment>
<keyword evidence="8" id="KW-0378">Hydrolase</keyword>
<evidence type="ECO:0000313" key="11">
    <source>
        <dbReference type="EMBL" id="CAK8697340.1"/>
    </source>
</evidence>
<keyword evidence="9" id="KW-0862">Zinc</keyword>
<dbReference type="InterPro" id="IPR032466">
    <property type="entry name" value="Metal_Hydrolase"/>
</dbReference>
<dbReference type="InterPro" id="IPR006330">
    <property type="entry name" value="Ado/ade_deaminase"/>
</dbReference>
<reference evidence="11 12" key="1">
    <citation type="submission" date="2024-02" db="EMBL/GenBank/DDBJ databases">
        <authorList>
            <person name="Daric V."/>
            <person name="Darras S."/>
        </authorList>
    </citation>
    <scope>NUCLEOTIDE SEQUENCE [LARGE SCALE GENOMIC DNA]</scope>
</reference>
<evidence type="ECO:0000256" key="4">
    <source>
        <dbReference type="ARBA" id="ARBA00006676"/>
    </source>
</evidence>
<dbReference type="Proteomes" id="UP001642483">
    <property type="component" value="Unassembled WGS sequence"/>
</dbReference>
<sequence>MVDCKHNNFDFPKVELHCHLDGCFRISTVIELARHRQIKLPTYDPKELADNYCITSRKKNLHEFLLMFRTFTPIFAGSGEAIARMTREAVEDKAKQGIRYIEFRYSPHLLADRDVKSIAHCSETGHISPREVVEVVCEAGRQAQKDFNIEVRFILCCILAHPDWSMEIAQFCKEFSDRGVVAIDIAGTGHEGGIPIDLHQKAFQFCKDNAIHITAHAGEAGPAEEVRKAINTLFATRIGHGYHVLDDEDVYTEAREKDIHFEVCPLSSYLTASVNPDMTVHPAKRFMVDKVNFSLSSDDPGMMNTTLLKDYSVARTDFGFTDDEIKVLNLNALRSAFCDDEVKQRLLKEFEETATI</sequence>
<accession>A0ABP0H023</accession>
<dbReference type="EC" id="3.5.4.4" evidence="5"/>
<protein>
    <recommendedName>
        <fullName evidence="6">Adenosine deaminase</fullName>
        <ecNumber evidence="5">3.5.4.4</ecNumber>
    </recommendedName>
</protein>
<evidence type="ECO:0000259" key="10">
    <source>
        <dbReference type="Pfam" id="PF00962"/>
    </source>
</evidence>
<dbReference type="NCBIfam" id="TIGR01430">
    <property type="entry name" value="aden_deam"/>
    <property type="match status" value="1"/>
</dbReference>
<keyword evidence="12" id="KW-1185">Reference proteome</keyword>
<organism evidence="11 12">
    <name type="scientific">Clavelina lepadiformis</name>
    <name type="common">Light-bulb sea squirt</name>
    <name type="synonym">Ascidia lepadiformis</name>
    <dbReference type="NCBI Taxonomy" id="159417"/>
    <lineage>
        <taxon>Eukaryota</taxon>
        <taxon>Metazoa</taxon>
        <taxon>Chordata</taxon>
        <taxon>Tunicata</taxon>
        <taxon>Ascidiacea</taxon>
        <taxon>Aplousobranchia</taxon>
        <taxon>Clavelinidae</taxon>
        <taxon>Clavelina</taxon>
    </lineage>
</organism>
<dbReference type="EMBL" id="CAWYQH010000163">
    <property type="protein sequence ID" value="CAK8697340.1"/>
    <property type="molecule type" value="Genomic_DNA"/>
</dbReference>
<dbReference type="PANTHER" id="PTHR11409:SF43">
    <property type="entry name" value="ADENOSINE DEAMINASE"/>
    <property type="match status" value="1"/>
</dbReference>
<comment type="cofactor">
    <cofactor evidence="1">
        <name>Zn(2+)</name>
        <dbReference type="ChEBI" id="CHEBI:29105"/>
    </cofactor>
</comment>
<evidence type="ECO:0000256" key="5">
    <source>
        <dbReference type="ARBA" id="ARBA00012784"/>
    </source>
</evidence>
<evidence type="ECO:0000256" key="3">
    <source>
        <dbReference type="ARBA" id="ARBA00004321"/>
    </source>
</evidence>
<dbReference type="Gene3D" id="3.20.20.140">
    <property type="entry name" value="Metal-dependent hydrolases"/>
    <property type="match status" value="1"/>
</dbReference>
<proteinExistence type="inferred from homology"/>
<evidence type="ECO:0000256" key="8">
    <source>
        <dbReference type="ARBA" id="ARBA00022801"/>
    </source>
</evidence>
<evidence type="ECO:0000256" key="2">
    <source>
        <dbReference type="ARBA" id="ARBA00004296"/>
    </source>
</evidence>
<evidence type="ECO:0000313" key="12">
    <source>
        <dbReference type="Proteomes" id="UP001642483"/>
    </source>
</evidence>
<evidence type="ECO:0000256" key="7">
    <source>
        <dbReference type="ARBA" id="ARBA00022723"/>
    </source>
</evidence>
<dbReference type="Pfam" id="PF00962">
    <property type="entry name" value="A_deaminase"/>
    <property type="match status" value="1"/>
</dbReference>
<keyword evidence="7" id="KW-0479">Metal-binding</keyword>
<dbReference type="PROSITE" id="PS00485">
    <property type="entry name" value="A_DEAMINASE"/>
    <property type="match status" value="1"/>
</dbReference>
<dbReference type="InterPro" id="IPR001365">
    <property type="entry name" value="A_deaminase_dom"/>
</dbReference>
<dbReference type="SUPFAM" id="SSF51556">
    <property type="entry name" value="Metallo-dependent hydrolases"/>
    <property type="match status" value="1"/>
</dbReference>